<accession>A0AAV7MWP0</accession>
<dbReference type="Proteomes" id="UP001066276">
    <property type="component" value="Chromosome 9"/>
</dbReference>
<name>A0AAV7MWP0_PLEWA</name>
<keyword evidence="3" id="KW-1185">Reference proteome</keyword>
<protein>
    <submittedName>
        <fullName evidence="2">Uncharacterized protein</fullName>
    </submittedName>
</protein>
<gene>
    <name evidence="2" type="ORF">NDU88_004874</name>
</gene>
<organism evidence="2 3">
    <name type="scientific">Pleurodeles waltl</name>
    <name type="common">Iberian ribbed newt</name>
    <dbReference type="NCBI Taxonomy" id="8319"/>
    <lineage>
        <taxon>Eukaryota</taxon>
        <taxon>Metazoa</taxon>
        <taxon>Chordata</taxon>
        <taxon>Craniata</taxon>
        <taxon>Vertebrata</taxon>
        <taxon>Euteleostomi</taxon>
        <taxon>Amphibia</taxon>
        <taxon>Batrachia</taxon>
        <taxon>Caudata</taxon>
        <taxon>Salamandroidea</taxon>
        <taxon>Salamandridae</taxon>
        <taxon>Pleurodelinae</taxon>
        <taxon>Pleurodeles</taxon>
    </lineage>
</organism>
<dbReference type="AlphaFoldDB" id="A0AAV7MWP0"/>
<evidence type="ECO:0000313" key="3">
    <source>
        <dbReference type="Proteomes" id="UP001066276"/>
    </source>
</evidence>
<reference evidence="2" key="1">
    <citation type="journal article" date="2022" name="bioRxiv">
        <title>Sequencing and chromosome-scale assembly of the giantPleurodeles waltlgenome.</title>
        <authorList>
            <person name="Brown T."/>
            <person name="Elewa A."/>
            <person name="Iarovenko S."/>
            <person name="Subramanian E."/>
            <person name="Araus A.J."/>
            <person name="Petzold A."/>
            <person name="Susuki M."/>
            <person name="Suzuki K.-i.T."/>
            <person name="Hayashi T."/>
            <person name="Toyoda A."/>
            <person name="Oliveira C."/>
            <person name="Osipova E."/>
            <person name="Leigh N.D."/>
            <person name="Simon A."/>
            <person name="Yun M.H."/>
        </authorList>
    </citation>
    <scope>NUCLEOTIDE SEQUENCE</scope>
    <source>
        <strain evidence="2">20211129_DDA</strain>
        <tissue evidence="2">Liver</tissue>
    </source>
</reference>
<proteinExistence type="predicted"/>
<comment type="caution">
    <text evidence="2">The sequence shown here is derived from an EMBL/GenBank/DDBJ whole genome shotgun (WGS) entry which is preliminary data.</text>
</comment>
<evidence type="ECO:0000313" key="2">
    <source>
        <dbReference type="EMBL" id="KAJ1107484.1"/>
    </source>
</evidence>
<sequence>MTALVEERHALPCFSYVTVLKNARITASPVCVPRFVVARGSGRVDWPGTTASVHRRWQKGDEDSWGRGNMQGARAELRTA</sequence>
<feature type="region of interest" description="Disordered" evidence="1">
    <location>
        <begin position="55"/>
        <end position="80"/>
    </location>
</feature>
<evidence type="ECO:0000256" key="1">
    <source>
        <dbReference type="SAM" id="MobiDB-lite"/>
    </source>
</evidence>
<dbReference type="EMBL" id="JANPWB010000013">
    <property type="protein sequence ID" value="KAJ1107484.1"/>
    <property type="molecule type" value="Genomic_DNA"/>
</dbReference>